<dbReference type="OrthoDB" id="3631276at2759"/>
<comment type="similarity">
    <text evidence="2">Belongs to the BMT family.</text>
</comment>
<dbReference type="Pfam" id="PF12141">
    <property type="entry name" value="BMT"/>
    <property type="match status" value="2"/>
</dbReference>
<reference evidence="4" key="2">
    <citation type="journal article" date="2023" name="IMA Fungus">
        <title>Comparative genomic study of the Penicillium genus elucidates a diverse pangenome and 15 lateral gene transfer events.</title>
        <authorList>
            <person name="Petersen C."/>
            <person name="Sorensen T."/>
            <person name="Nielsen M.R."/>
            <person name="Sondergaard T.E."/>
            <person name="Sorensen J.L."/>
            <person name="Fitzpatrick D.A."/>
            <person name="Frisvad J.C."/>
            <person name="Nielsen K.L."/>
        </authorList>
    </citation>
    <scope>NUCLEOTIDE SEQUENCE</scope>
    <source>
        <strain evidence="4">IBT 29677</strain>
    </source>
</reference>
<comment type="caution">
    <text evidence="4">The sequence shown here is derived from an EMBL/GenBank/DDBJ whole genome shotgun (WGS) entry which is preliminary data.</text>
</comment>
<dbReference type="Proteomes" id="UP001147747">
    <property type="component" value="Unassembled WGS sequence"/>
</dbReference>
<gene>
    <name evidence="4" type="ORF">N7509_010525</name>
</gene>
<dbReference type="AlphaFoldDB" id="A0A9W9VRL7"/>
<dbReference type="RefSeq" id="XP_056485782.1">
    <property type="nucleotide sequence ID" value="XM_056635162.1"/>
</dbReference>
<organism evidence="4 5">
    <name type="scientific">Penicillium cosmopolitanum</name>
    <dbReference type="NCBI Taxonomy" id="1131564"/>
    <lineage>
        <taxon>Eukaryota</taxon>
        <taxon>Fungi</taxon>
        <taxon>Dikarya</taxon>
        <taxon>Ascomycota</taxon>
        <taxon>Pezizomycotina</taxon>
        <taxon>Eurotiomycetes</taxon>
        <taxon>Eurotiomycetidae</taxon>
        <taxon>Eurotiales</taxon>
        <taxon>Aspergillaceae</taxon>
        <taxon>Penicillium</taxon>
    </lineage>
</organism>
<keyword evidence="5" id="KW-1185">Reference proteome</keyword>
<evidence type="ECO:0000313" key="5">
    <source>
        <dbReference type="Proteomes" id="UP001147747"/>
    </source>
</evidence>
<keyword evidence="3" id="KW-0812">Transmembrane</keyword>
<evidence type="ECO:0000256" key="1">
    <source>
        <dbReference type="ARBA" id="ARBA00004606"/>
    </source>
</evidence>
<protein>
    <submittedName>
        <fullName evidence="4">Glycosyltransferase family 91 protein</fullName>
    </submittedName>
</protein>
<evidence type="ECO:0000256" key="3">
    <source>
        <dbReference type="ARBA" id="ARBA00022968"/>
    </source>
</evidence>
<dbReference type="InterPro" id="IPR021988">
    <property type="entry name" value="BMT1"/>
</dbReference>
<evidence type="ECO:0000313" key="4">
    <source>
        <dbReference type="EMBL" id="KAJ5387984.1"/>
    </source>
</evidence>
<dbReference type="GO" id="GO:0000030">
    <property type="term" value="F:mannosyltransferase activity"/>
    <property type="evidence" value="ECO:0007669"/>
    <property type="project" value="InterPro"/>
</dbReference>
<keyword evidence="3" id="KW-0735">Signal-anchor</keyword>
<comment type="subcellular location">
    <subcellularLocation>
        <location evidence="1">Membrane</location>
        <topology evidence="1">Single-pass type II membrane protein</topology>
    </subcellularLocation>
</comment>
<proteinExistence type="inferred from homology"/>
<accession>A0A9W9VRL7</accession>
<reference evidence="4" key="1">
    <citation type="submission" date="2022-12" db="EMBL/GenBank/DDBJ databases">
        <authorList>
            <person name="Petersen C."/>
        </authorList>
    </citation>
    <scope>NUCLEOTIDE SEQUENCE</scope>
    <source>
        <strain evidence="4">IBT 29677</strain>
    </source>
</reference>
<name>A0A9W9VRL7_9EURO</name>
<evidence type="ECO:0000256" key="2">
    <source>
        <dbReference type="ARBA" id="ARBA00009486"/>
    </source>
</evidence>
<dbReference type="EMBL" id="JAPZBU010000009">
    <property type="protein sequence ID" value="KAJ5387984.1"/>
    <property type="molecule type" value="Genomic_DNA"/>
</dbReference>
<sequence length="449" mass="50397">MMGYLRSTAGCDERRHTATLGVLPSLLLPDNLTQAVESSTGYPQLDIALKTQGLTLEDFVAKNWVELPGSGVWLSEYEVYFVVTRVVYYPSGTLAEPTISFLRGRVFDALWNHLDNYTLDWDEEHITFPHMLEIPVIWNEGGAFIGPEDPRVIIEDGVPGAEPVVIFNMLSEKDDGRRAMWVHRPFTNITNPLIIRGEVQRPKEKNWAPFFHSESSLYHQPSRHLNFVYSLQPLQILRCHIRHGLCDWTFKQELPAEMIHNHPEVRGEMRGGTNFIQVHESDPDISLWVGFSRTHLDGICGSSSSSSSNSGPSGSIYRPELVILANSGSEFHIVYASEALDFGTAVLDKAAREAPCTESRILMPNGIVRWDQDRRDLLQLALSVNDHTTQVLSLRGVSQLVQSQPYLMEWRRAISPDGEPWGQRWSAVGADVVGCTVVAARNASEQYGS</sequence>
<dbReference type="GO" id="GO:0016020">
    <property type="term" value="C:membrane"/>
    <property type="evidence" value="ECO:0007669"/>
    <property type="project" value="UniProtKB-SubCell"/>
</dbReference>
<dbReference type="GeneID" id="81374142"/>